<proteinExistence type="inferred from homology"/>
<keyword evidence="4" id="KW-0210">Decarboxylase</keyword>
<comment type="similarity">
    <text evidence="6">Belongs to the HFCD (homooligomeric flavin containing Cys decarboxylase) superfamily.</text>
</comment>
<evidence type="ECO:0000256" key="3">
    <source>
        <dbReference type="ARBA" id="ARBA00022643"/>
    </source>
</evidence>
<keyword evidence="5" id="KW-0173">Coenzyme A biosynthesis</keyword>
<feature type="domain" description="Flavoprotein" evidence="9">
    <location>
        <begin position="23"/>
        <end position="192"/>
    </location>
</feature>
<comment type="caution">
    <text evidence="10">The sequence shown here is derived from an EMBL/GenBank/DDBJ whole genome shotgun (WGS) entry which is preliminary data.</text>
</comment>
<sequence>MMDCSSSGKAKSEAELEVERRPQIVLAACGCFAALNKFGSTCGCFMEWADLRAVVTNSASRIIDRSSFPEGVFVYFDKYEDHTRNSKGRPVLHVELFEWADILVIAPLSAHSLAMIAGGFCESLLTCIVRAWDYRKPIFVAPSMNHFLWKNPLTQQHCERIEKLGIFIIQPVSQRSARGEYEKGEMADPSEISSIVKRYYDNSKIQNNNVGGV</sequence>
<comment type="cofactor">
    <cofactor evidence="1">
        <name>FMN</name>
        <dbReference type="ChEBI" id="CHEBI:58210"/>
    </cofactor>
</comment>
<dbReference type="SUPFAM" id="SSF52507">
    <property type="entry name" value="Homo-oligomeric flavin-containing Cys decarboxylases, HFCD"/>
    <property type="match status" value="1"/>
</dbReference>
<keyword evidence="4" id="KW-0456">Lyase</keyword>
<dbReference type="EMBL" id="JBGMDY010000006">
    <property type="protein sequence ID" value="KAL2330427.1"/>
    <property type="molecule type" value="Genomic_DNA"/>
</dbReference>
<evidence type="ECO:0000256" key="8">
    <source>
        <dbReference type="ARBA" id="ARBA00066422"/>
    </source>
</evidence>
<evidence type="ECO:0000256" key="6">
    <source>
        <dbReference type="ARBA" id="ARBA00038350"/>
    </source>
</evidence>
<dbReference type="PANTHER" id="PTHR14359:SF6">
    <property type="entry name" value="PHOSPHOPANTOTHENOYLCYSTEINE DECARBOXYLASE"/>
    <property type="match status" value="1"/>
</dbReference>
<dbReference type="Proteomes" id="UP001603857">
    <property type="component" value="Unassembled WGS sequence"/>
</dbReference>
<keyword evidence="3" id="KW-0288">FMN</keyword>
<dbReference type="InterPro" id="IPR003382">
    <property type="entry name" value="Flavoprotein"/>
</dbReference>
<dbReference type="GO" id="GO:0015937">
    <property type="term" value="P:coenzyme A biosynthetic process"/>
    <property type="evidence" value="ECO:0007669"/>
    <property type="project" value="UniProtKB-KW"/>
</dbReference>
<dbReference type="InterPro" id="IPR036551">
    <property type="entry name" value="Flavin_trans-like"/>
</dbReference>
<evidence type="ECO:0000313" key="11">
    <source>
        <dbReference type="Proteomes" id="UP001603857"/>
    </source>
</evidence>
<dbReference type="Pfam" id="PF02441">
    <property type="entry name" value="Flavoprotein"/>
    <property type="match status" value="1"/>
</dbReference>
<dbReference type="Gene3D" id="3.40.50.1950">
    <property type="entry name" value="Flavin prenyltransferase-like"/>
    <property type="match status" value="1"/>
</dbReference>
<evidence type="ECO:0000256" key="1">
    <source>
        <dbReference type="ARBA" id="ARBA00001917"/>
    </source>
</evidence>
<dbReference type="AlphaFoldDB" id="A0ABD1M3P4"/>
<evidence type="ECO:0000256" key="5">
    <source>
        <dbReference type="ARBA" id="ARBA00022993"/>
    </source>
</evidence>
<evidence type="ECO:0000256" key="2">
    <source>
        <dbReference type="ARBA" id="ARBA00022604"/>
    </source>
</evidence>
<evidence type="ECO:0000313" key="10">
    <source>
        <dbReference type="EMBL" id="KAL2330427.1"/>
    </source>
</evidence>
<protein>
    <recommendedName>
        <fullName evidence="8">phosphopantothenoylcysteine decarboxylase</fullName>
        <ecNumber evidence="8">4.1.1.36</ecNumber>
    </recommendedName>
</protein>
<keyword evidence="3" id="KW-0285">Flavoprotein</keyword>
<evidence type="ECO:0000256" key="4">
    <source>
        <dbReference type="ARBA" id="ARBA00022793"/>
    </source>
</evidence>
<evidence type="ECO:0000259" key="9">
    <source>
        <dbReference type="Pfam" id="PF02441"/>
    </source>
</evidence>
<keyword evidence="11" id="KW-1185">Reference proteome</keyword>
<accession>A0ABD1M3P4</accession>
<reference evidence="10 11" key="1">
    <citation type="submission" date="2024-08" db="EMBL/GenBank/DDBJ databases">
        <title>Insights into the chromosomal genome structure of Flemingia macrophylla.</title>
        <authorList>
            <person name="Ding Y."/>
            <person name="Zhao Y."/>
            <person name="Bi W."/>
            <person name="Wu M."/>
            <person name="Zhao G."/>
            <person name="Gong Y."/>
            <person name="Li W."/>
            <person name="Zhang P."/>
        </authorList>
    </citation>
    <scope>NUCLEOTIDE SEQUENCE [LARGE SCALE GENOMIC DNA]</scope>
    <source>
        <strain evidence="10">DYQJB</strain>
        <tissue evidence="10">Leaf</tissue>
    </source>
</reference>
<evidence type="ECO:0000256" key="7">
    <source>
        <dbReference type="ARBA" id="ARBA00060685"/>
    </source>
</evidence>
<comment type="pathway">
    <text evidence="7">Cofactor biosynthesis; coenzyme A biosynthesis; CoA from (R)-pantothenate: step 3/5.</text>
</comment>
<dbReference type="GO" id="GO:0004633">
    <property type="term" value="F:phosphopantothenoylcysteine decarboxylase activity"/>
    <property type="evidence" value="ECO:0007669"/>
    <property type="project" value="UniProtKB-EC"/>
</dbReference>
<name>A0ABD1M3P4_9FABA</name>
<dbReference type="PANTHER" id="PTHR14359">
    <property type="entry name" value="HOMO-OLIGOMERIC FLAVIN CONTAINING CYS DECARBOXYLASE FAMILY"/>
    <property type="match status" value="1"/>
</dbReference>
<gene>
    <name evidence="10" type="ORF">Fmac_018008</name>
</gene>
<dbReference type="EC" id="4.1.1.36" evidence="8"/>
<keyword evidence="2" id="KW-0341">Growth regulation</keyword>
<organism evidence="10 11">
    <name type="scientific">Flemingia macrophylla</name>
    <dbReference type="NCBI Taxonomy" id="520843"/>
    <lineage>
        <taxon>Eukaryota</taxon>
        <taxon>Viridiplantae</taxon>
        <taxon>Streptophyta</taxon>
        <taxon>Embryophyta</taxon>
        <taxon>Tracheophyta</taxon>
        <taxon>Spermatophyta</taxon>
        <taxon>Magnoliopsida</taxon>
        <taxon>eudicotyledons</taxon>
        <taxon>Gunneridae</taxon>
        <taxon>Pentapetalae</taxon>
        <taxon>rosids</taxon>
        <taxon>fabids</taxon>
        <taxon>Fabales</taxon>
        <taxon>Fabaceae</taxon>
        <taxon>Papilionoideae</taxon>
        <taxon>50 kb inversion clade</taxon>
        <taxon>NPAAA clade</taxon>
        <taxon>indigoferoid/millettioid clade</taxon>
        <taxon>Phaseoleae</taxon>
        <taxon>Flemingia</taxon>
    </lineage>
</organism>